<reference evidence="1 2" key="1">
    <citation type="submission" date="2016-10" db="EMBL/GenBank/DDBJ databases">
        <authorList>
            <person name="de Groot N.N."/>
        </authorList>
    </citation>
    <scope>NUCLEOTIDE SEQUENCE [LARGE SCALE GENOMIC DNA]</scope>
    <source>
        <strain evidence="1 2">DSM 20475</strain>
    </source>
</reference>
<evidence type="ECO:0000313" key="2">
    <source>
        <dbReference type="Proteomes" id="UP000198995"/>
    </source>
</evidence>
<dbReference type="PANTHER" id="PTHR28055">
    <property type="entry name" value="ALTERED INHERITANCE OF MITOCHONDRIA PROTEIN 41, MITOCHONDRIAL"/>
    <property type="match status" value="1"/>
</dbReference>
<dbReference type="Gene3D" id="1.10.1510.10">
    <property type="entry name" value="Uncharacterised protein YqeY/AIM41 PF09424, N-terminal domain"/>
    <property type="match status" value="1"/>
</dbReference>
<dbReference type="Proteomes" id="UP000198995">
    <property type="component" value="Unassembled WGS sequence"/>
</dbReference>
<dbReference type="InterPro" id="IPR023168">
    <property type="entry name" value="GatB_Yqey_C_2"/>
</dbReference>
<dbReference type="OrthoDB" id="9794041at2"/>
<evidence type="ECO:0000313" key="1">
    <source>
        <dbReference type="EMBL" id="SDD78890.1"/>
    </source>
</evidence>
<keyword evidence="2" id="KW-1185">Reference proteome</keyword>
<dbReference type="EMBL" id="FNAF01000007">
    <property type="protein sequence ID" value="SDD78890.1"/>
    <property type="molecule type" value="Genomic_DNA"/>
</dbReference>
<dbReference type="InterPro" id="IPR042184">
    <property type="entry name" value="YqeY/Aim41_N"/>
</dbReference>
<dbReference type="SUPFAM" id="SSF89095">
    <property type="entry name" value="GatB/YqeY motif"/>
    <property type="match status" value="1"/>
</dbReference>
<dbReference type="GO" id="GO:0016884">
    <property type="term" value="F:carbon-nitrogen ligase activity, with glutamine as amido-N-donor"/>
    <property type="evidence" value="ECO:0007669"/>
    <property type="project" value="InterPro"/>
</dbReference>
<dbReference type="InterPro" id="IPR003789">
    <property type="entry name" value="Asn/Gln_tRNA_amidoTrase-B-like"/>
</dbReference>
<organism evidence="1 2">
    <name type="scientific">Peptococcus niger</name>
    <dbReference type="NCBI Taxonomy" id="2741"/>
    <lineage>
        <taxon>Bacteria</taxon>
        <taxon>Bacillati</taxon>
        <taxon>Bacillota</taxon>
        <taxon>Clostridia</taxon>
        <taxon>Eubacteriales</taxon>
        <taxon>Peptococcaceae</taxon>
        <taxon>Peptococcus</taxon>
    </lineage>
</organism>
<dbReference type="RefSeq" id="WP_159428016.1">
    <property type="nucleotide sequence ID" value="NZ_FNAF01000007.1"/>
</dbReference>
<gene>
    <name evidence="1" type="ORF">SAMN04489866_10719</name>
</gene>
<proteinExistence type="predicted"/>
<protein>
    <recommendedName>
        <fullName evidence="3">GatB/YqeY domain-containing protein</fullName>
    </recommendedName>
</protein>
<dbReference type="Pfam" id="PF09424">
    <property type="entry name" value="YqeY"/>
    <property type="match status" value="1"/>
</dbReference>
<sequence length="145" mass="16178">MLYEDYRREKMQALKAKDTFKNKVITGLMSDMTYRLKEKGEDLTAEECTQVVQKALKKAQEAYELAASRPDKQAESAKEIEILKGYLPKQLTAEEVSTELQTLFADVAPEKANKGMLMGRAMGALKGKADGRVISDAVDAWLKNA</sequence>
<dbReference type="AlphaFoldDB" id="A0A1G6XL73"/>
<evidence type="ECO:0008006" key="3">
    <source>
        <dbReference type="Google" id="ProtNLM"/>
    </source>
</evidence>
<dbReference type="STRING" id="2741.SAMN04489866_10719"/>
<dbReference type="InterPro" id="IPR019004">
    <property type="entry name" value="YqeY/Aim41"/>
</dbReference>
<accession>A0A1G6XL73</accession>
<dbReference type="PANTHER" id="PTHR28055:SF1">
    <property type="entry name" value="ALTERED INHERITANCE OF MITOCHONDRIA PROTEIN 41, MITOCHONDRIAL"/>
    <property type="match status" value="1"/>
</dbReference>
<dbReference type="Gene3D" id="1.10.10.410">
    <property type="match status" value="1"/>
</dbReference>
<name>A0A1G6XL73_PEPNI</name>